<protein>
    <submittedName>
        <fullName evidence="1">Uncharacterized protein</fullName>
    </submittedName>
</protein>
<dbReference type="EMBL" id="MG252693">
    <property type="protein sequence ID" value="ATW59449.1"/>
    <property type="molecule type" value="Genomic_DNA"/>
</dbReference>
<dbReference type="GeneID" id="54986256"/>
<accession>A0A2H4PBH7</accession>
<proteinExistence type="predicted"/>
<evidence type="ECO:0000313" key="1">
    <source>
        <dbReference type="EMBL" id="ATW59449.1"/>
    </source>
</evidence>
<sequence>MKIYVVENTGDGLKAFKLKEKALIYKAALNSIDVPATMFETELVI</sequence>
<dbReference type="Proteomes" id="UP000241560">
    <property type="component" value="Segment"/>
</dbReference>
<dbReference type="RefSeq" id="YP_009795879.1">
    <property type="nucleotide sequence ID" value="NC_047897.1"/>
</dbReference>
<reference evidence="1 2" key="1">
    <citation type="submission" date="2017-10" db="EMBL/GenBank/DDBJ databases">
        <title>Isolation and characterisation of Lactobacillus bacteriophages that infect wine-derived L. plantarum strains.</title>
        <authorList>
            <person name="Kyrkou I."/>
            <person name="Hestbjerg Hansen L."/>
        </authorList>
    </citation>
    <scope>NUCLEOTIDE SEQUENCE [LARGE SCALE GENOMIC DNA]</scope>
</reference>
<name>A0A2H4PBH7_9CAUD</name>
<organism evidence="1 2">
    <name type="scientific">Lactobacillus phage Lenus</name>
    <dbReference type="NCBI Taxonomy" id="2053682"/>
    <lineage>
        <taxon>Viruses</taxon>
        <taxon>Duplodnaviria</taxon>
        <taxon>Heunggongvirae</taxon>
        <taxon>Uroviricota</taxon>
        <taxon>Caudoviricetes</taxon>
        <taxon>Tybeckvirinae</taxon>
        <taxon>Lenusvirus</taxon>
        <taxon>Lenusvirus lenus</taxon>
    </lineage>
</organism>
<keyword evidence="2" id="KW-1185">Reference proteome</keyword>
<dbReference type="KEGG" id="vg:54986256"/>
<evidence type="ECO:0000313" key="2">
    <source>
        <dbReference type="Proteomes" id="UP000241560"/>
    </source>
</evidence>